<dbReference type="EMBL" id="KQ030518">
    <property type="protein sequence ID" value="KJZ75365.1"/>
    <property type="molecule type" value="Genomic_DNA"/>
</dbReference>
<reference evidence="3 4" key="1">
    <citation type="journal article" date="2014" name="Genome Biol. Evol.">
        <title>Comparative genomics and transcriptomics analyses reveal divergent lifestyle features of nematode endoparasitic fungus Hirsutella minnesotensis.</title>
        <authorList>
            <person name="Lai Y."/>
            <person name="Liu K."/>
            <person name="Zhang X."/>
            <person name="Zhang X."/>
            <person name="Li K."/>
            <person name="Wang N."/>
            <person name="Shu C."/>
            <person name="Wu Y."/>
            <person name="Wang C."/>
            <person name="Bushley K.E."/>
            <person name="Xiang M."/>
            <person name="Liu X."/>
        </authorList>
    </citation>
    <scope>NUCLEOTIDE SEQUENCE [LARGE SCALE GENOMIC DNA]</scope>
    <source>
        <strain evidence="3 4">3608</strain>
    </source>
</reference>
<feature type="chain" id="PRO_5002525973" evidence="2">
    <location>
        <begin position="19"/>
        <end position="429"/>
    </location>
</feature>
<dbReference type="Proteomes" id="UP000054481">
    <property type="component" value="Unassembled WGS sequence"/>
</dbReference>
<organism evidence="3 4">
    <name type="scientific">Hirsutella minnesotensis 3608</name>
    <dbReference type="NCBI Taxonomy" id="1043627"/>
    <lineage>
        <taxon>Eukaryota</taxon>
        <taxon>Fungi</taxon>
        <taxon>Dikarya</taxon>
        <taxon>Ascomycota</taxon>
        <taxon>Pezizomycotina</taxon>
        <taxon>Sordariomycetes</taxon>
        <taxon>Hypocreomycetidae</taxon>
        <taxon>Hypocreales</taxon>
        <taxon>Ophiocordycipitaceae</taxon>
        <taxon>Hirsutella</taxon>
    </lineage>
</organism>
<feature type="region of interest" description="Disordered" evidence="1">
    <location>
        <begin position="333"/>
        <end position="358"/>
    </location>
</feature>
<keyword evidence="4" id="KW-1185">Reference proteome</keyword>
<sequence>MKLAIVLFGLSTTDLAQGSAILARSPVETAPGAKIWDLIREGISGWGPGGGIRVEKYFPRGGGAPWKNMIGGLPELRRPKRPVSTRPGTPGEPLGPRKKKKELPPWTGCSHKRDLTCAEPESPLGVSPAELGEDGEQKTKKRKTNRKLSRISDNKFLQFVAETNPEDFESFFDELLKGKLTVADCLLAFKRAVSETIDARWTDFGNGETAMRTISNLVLDGYSTLRFKAPSGFWRDVLTRLVVIAREIHKATTYDEKMAIAEENINMVTQAWSKTPLGVFNRILMEGAAKDEPVAKSAALGIHEVWSEYTLFGLLMNKVLPIKKWIRGTSHREVKPRPWTGPADDDEEPYVEKVPENTGRCSDSTGRIPCGGGQNSRELDVGWHVCSTCGFAWDPEGGKCRTDTGRLIWPAVARVSLPDRFAPMMTDRY</sequence>
<protein>
    <submittedName>
        <fullName evidence="3">Uncharacterized protein</fullName>
    </submittedName>
</protein>
<evidence type="ECO:0000256" key="1">
    <source>
        <dbReference type="SAM" id="MobiDB-lite"/>
    </source>
</evidence>
<accession>A0A0F7ZPE6</accession>
<evidence type="ECO:0000256" key="2">
    <source>
        <dbReference type="SAM" id="SignalP"/>
    </source>
</evidence>
<proteinExistence type="predicted"/>
<keyword evidence="2" id="KW-0732">Signal</keyword>
<evidence type="ECO:0000313" key="3">
    <source>
        <dbReference type="EMBL" id="KJZ75365.1"/>
    </source>
</evidence>
<feature type="signal peptide" evidence="2">
    <location>
        <begin position="1"/>
        <end position="18"/>
    </location>
</feature>
<gene>
    <name evidence="3" type="ORF">HIM_05291</name>
</gene>
<feature type="region of interest" description="Disordered" evidence="1">
    <location>
        <begin position="69"/>
        <end position="146"/>
    </location>
</feature>
<dbReference type="AlphaFoldDB" id="A0A0F7ZPE6"/>
<evidence type="ECO:0000313" key="4">
    <source>
        <dbReference type="Proteomes" id="UP000054481"/>
    </source>
</evidence>
<dbReference type="OrthoDB" id="4868762at2759"/>
<name>A0A0F7ZPE6_9HYPO</name>